<dbReference type="EMBL" id="QFGA01000001">
    <property type="protein sequence ID" value="TEB08196.1"/>
    <property type="molecule type" value="Genomic_DNA"/>
</dbReference>
<gene>
    <name evidence="2" type="ORF">Psch_01751</name>
</gene>
<proteinExistence type="predicted"/>
<sequence length="304" mass="35210">MSKADSIKARLKNLAIAKQEQFDYLLMLYFIERILYRLSISKYGDIFVLKGGLLLYTILDDKARATKDIDLLAKELASTLDGLQQIFKEICSIEADDAIYFDTETISAERIKEDADYEGVRIKVTAFLDKSKKILQFDIGFGDVIVPKAVDMEYPSLLDMDLPRIKAYSMESVIAEKFEAMLYLAEANSRMKDFYDVYMLCRTFDFDGRVLYEAINQTIQRRGTPLSKTPTVFSESFQTLKDKQMQWNAFKRRIGTKIDASFGSIVLLIKIFLLPIYECVLGDKEFFGQWDKDALEWIKHYEEN</sequence>
<keyword evidence="3" id="KW-1185">Reference proteome</keyword>
<accession>A0A4Y7RH97</accession>
<evidence type="ECO:0008006" key="4">
    <source>
        <dbReference type="Google" id="ProtNLM"/>
    </source>
</evidence>
<keyword evidence="1" id="KW-1133">Transmembrane helix</keyword>
<keyword evidence="1" id="KW-0812">Transmembrane</keyword>
<evidence type="ECO:0000256" key="1">
    <source>
        <dbReference type="SAM" id="Phobius"/>
    </source>
</evidence>
<reference evidence="2 3" key="1">
    <citation type="journal article" date="2018" name="Environ. Microbiol.">
        <title>Novel energy conservation strategies and behaviour of Pelotomaculum schinkii driving syntrophic propionate catabolism.</title>
        <authorList>
            <person name="Hidalgo-Ahumada C.A.P."/>
            <person name="Nobu M.K."/>
            <person name="Narihiro T."/>
            <person name="Tamaki H."/>
            <person name="Liu W.T."/>
            <person name="Kamagata Y."/>
            <person name="Stams A.J.M."/>
            <person name="Imachi H."/>
            <person name="Sousa D.Z."/>
        </authorList>
    </citation>
    <scope>NUCLEOTIDE SEQUENCE [LARGE SCALE GENOMIC DNA]</scope>
    <source>
        <strain evidence="2 3">HH</strain>
    </source>
</reference>
<dbReference type="Proteomes" id="UP000298324">
    <property type="component" value="Unassembled WGS sequence"/>
</dbReference>
<dbReference type="InterPro" id="IPR014942">
    <property type="entry name" value="AbiEii"/>
</dbReference>
<organism evidence="2 3">
    <name type="scientific">Pelotomaculum schinkii</name>
    <dbReference type="NCBI Taxonomy" id="78350"/>
    <lineage>
        <taxon>Bacteria</taxon>
        <taxon>Bacillati</taxon>
        <taxon>Bacillota</taxon>
        <taxon>Clostridia</taxon>
        <taxon>Eubacteriales</taxon>
        <taxon>Desulfotomaculaceae</taxon>
        <taxon>Pelotomaculum</taxon>
    </lineage>
</organism>
<dbReference type="RefSeq" id="WP_134219368.1">
    <property type="nucleotide sequence ID" value="NZ_QFGA01000001.1"/>
</dbReference>
<comment type="caution">
    <text evidence="2">The sequence shown here is derived from an EMBL/GenBank/DDBJ whole genome shotgun (WGS) entry which is preliminary data.</text>
</comment>
<dbReference type="Pfam" id="PF08843">
    <property type="entry name" value="AbiEii"/>
    <property type="match status" value="1"/>
</dbReference>
<protein>
    <recommendedName>
        <fullName evidence="4">Nucleotidyl transferase AbiEii toxin, Type IV TA system</fullName>
    </recommendedName>
</protein>
<name>A0A4Y7RH97_9FIRM</name>
<keyword evidence="1" id="KW-0472">Membrane</keyword>
<feature type="transmembrane region" description="Helical" evidence="1">
    <location>
        <begin position="260"/>
        <end position="277"/>
    </location>
</feature>
<evidence type="ECO:0000313" key="2">
    <source>
        <dbReference type="EMBL" id="TEB08196.1"/>
    </source>
</evidence>
<dbReference type="AlphaFoldDB" id="A0A4Y7RH97"/>
<evidence type="ECO:0000313" key="3">
    <source>
        <dbReference type="Proteomes" id="UP000298324"/>
    </source>
</evidence>